<reference evidence="1" key="2">
    <citation type="journal article" date="2023" name="Syst. Appl. Microbiol.">
        <title>Govania unica gen. nov., sp. nov., a rare biosphere bacterium that represents a novel family in the class Alphaproteobacteria.</title>
        <authorList>
            <person name="Vandamme P."/>
            <person name="Peeters C."/>
            <person name="Hettiarachchi A."/>
            <person name="Cnockaert M."/>
            <person name="Carlier A."/>
        </authorList>
    </citation>
    <scope>NUCLEOTIDE SEQUENCE</scope>
    <source>
        <strain evidence="1">LMG 31809</strain>
    </source>
</reference>
<gene>
    <name evidence="1" type="ORF">NYP16_13380</name>
</gene>
<evidence type="ECO:0000313" key="1">
    <source>
        <dbReference type="EMBL" id="MDA5194945.1"/>
    </source>
</evidence>
<name>A0A9X3TZQ0_9PROT</name>
<evidence type="ECO:0000313" key="2">
    <source>
        <dbReference type="Proteomes" id="UP001141619"/>
    </source>
</evidence>
<organism evidence="1 2">
    <name type="scientific">Govanella unica</name>
    <dbReference type="NCBI Taxonomy" id="2975056"/>
    <lineage>
        <taxon>Bacteria</taxon>
        <taxon>Pseudomonadati</taxon>
        <taxon>Pseudomonadota</taxon>
        <taxon>Alphaproteobacteria</taxon>
        <taxon>Emcibacterales</taxon>
        <taxon>Govanellaceae</taxon>
        <taxon>Govanella</taxon>
    </lineage>
</organism>
<protein>
    <submittedName>
        <fullName evidence="1">Uncharacterized protein</fullName>
    </submittedName>
</protein>
<keyword evidence="2" id="KW-1185">Reference proteome</keyword>
<dbReference type="EMBL" id="JANWOI010000004">
    <property type="protein sequence ID" value="MDA5194945.1"/>
    <property type="molecule type" value="Genomic_DNA"/>
</dbReference>
<accession>A0A9X3TZQ0</accession>
<dbReference type="Pfam" id="PF23148">
    <property type="entry name" value="Gp77"/>
    <property type="match status" value="1"/>
</dbReference>
<proteinExistence type="predicted"/>
<reference evidence="1" key="1">
    <citation type="submission" date="2022-08" db="EMBL/GenBank/DDBJ databases">
        <authorList>
            <person name="Vandamme P."/>
            <person name="Hettiarachchi A."/>
            <person name="Peeters C."/>
            <person name="Cnockaert M."/>
            <person name="Carlier A."/>
        </authorList>
    </citation>
    <scope>NUCLEOTIDE SEQUENCE</scope>
    <source>
        <strain evidence="1">LMG 31809</strain>
    </source>
</reference>
<dbReference type="RefSeq" id="WP_274944651.1">
    <property type="nucleotide sequence ID" value="NZ_JANWOI010000004.1"/>
</dbReference>
<dbReference type="InterPro" id="IPR056928">
    <property type="entry name" value="Gp77-like"/>
</dbReference>
<dbReference type="Proteomes" id="UP001141619">
    <property type="component" value="Unassembled WGS sequence"/>
</dbReference>
<dbReference type="AlphaFoldDB" id="A0A9X3TZQ0"/>
<sequence>MAVLVKDPEARLDYAIDWSDYLDMGETIVESLWEVTPAESLSVFVSEHGDSRSQVTLEGGTVRDIYAVTNRITTSLGRIDDRSLTIRVQER</sequence>
<comment type="caution">
    <text evidence="1">The sequence shown here is derived from an EMBL/GenBank/DDBJ whole genome shotgun (WGS) entry which is preliminary data.</text>
</comment>